<dbReference type="AlphaFoldDB" id="A0A5B7FG39"/>
<proteinExistence type="predicted"/>
<protein>
    <submittedName>
        <fullName evidence="1">Uncharacterized protein</fullName>
    </submittedName>
</protein>
<sequence length="88" mass="9443">MAWLSPVSDYSSPIKYSEPRGSLGCRGDGLSLSHLYISILKEEDHTASLICNGVSSCGGGMVDGEAPPPSHRQKTEECHLYVAKDTMS</sequence>
<evidence type="ECO:0000313" key="2">
    <source>
        <dbReference type="Proteomes" id="UP000324222"/>
    </source>
</evidence>
<evidence type="ECO:0000313" key="1">
    <source>
        <dbReference type="EMBL" id="MPC44495.1"/>
    </source>
</evidence>
<dbReference type="EMBL" id="VSRR010006309">
    <property type="protein sequence ID" value="MPC44495.1"/>
    <property type="molecule type" value="Genomic_DNA"/>
</dbReference>
<accession>A0A5B7FG39</accession>
<name>A0A5B7FG39_PORTR</name>
<organism evidence="1 2">
    <name type="scientific">Portunus trituberculatus</name>
    <name type="common">Swimming crab</name>
    <name type="synonym">Neptunus trituberculatus</name>
    <dbReference type="NCBI Taxonomy" id="210409"/>
    <lineage>
        <taxon>Eukaryota</taxon>
        <taxon>Metazoa</taxon>
        <taxon>Ecdysozoa</taxon>
        <taxon>Arthropoda</taxon>
        <taxon>Crustacea</taxon>
        <taxon>Multicrustacea</taxon>
        <taxon>Malacostraca</taxon>
        <taxon>Eumalacostraca</taxon>
        <taxon>Eucarida</taxon>
        <taxon>Decapoda</taxon>
        <taxon>Pleocyemata</taxon>
        <taxon>Brachyura</taxon>
        <taxon>Eubrachyura</taxon>
        <taxon>Portunoidea</taxon>
        <taxon>Portunidae</taxon>
        <taxon>Portuninae</taxon>
        <taxon>Portunus</taxon>
    </lineage>
</organism>
<comment type="caution">
    <text evidence="1">The sequence shown here is derived from an EMBL/GenBank/DDBJ whole genome shotgun (WGS) entry which is preliminary data.</text>
</comment>
<dbReference type="Proteomes" id="UP000324222">
    <property type="component" value="Unassembled WGS sequence"/>
</dbReference>
<keyword evidence="2" id="KW-1185">Reference proteome</keyword>
<reference evidence="1 2" key="1">
    <citation type="submission" date="2019-05" db="EMBL/GenBank/DDBJ databases">
        <title>Another draft genome of Portunus trituberculatus and its Hox gene families provides insights of decapod evolution.</title>
        <authorList>
            <person name="Jeong J.-H."/>
            <person name="Song I."/>
            <person name="Kim S."/>
            <person name="Choi T."/>
            <person name="Kim D."/>
            <person name="Ryu S."/>
            <person name="Kim W."/>
        </authorList>
    </citation>
    <scope>NUCLEOTIDE SEQUENCE [LARGE SCALE GENOMIC DNA]</scope>
    <source>
        <tissue evidence="1">Muscle</tissue>
    </source>
</reference>
<gene>
    <name evidence="1" type="ORF">E2C01_038168</name>
</gene>